<dbReference type="Pfam" id="PF01636">
    <property type="entry name" value="APH"/>
    <property type="match status" value="2"/>
</dbReference>
<dbReference type="InterPro" id="IPR011009">
    <property type="entry name" value="Kinase-like_dom_sf"/>
</dbReference>
<feature type="domain" description="Aminoglycoside phosphotransferase" evidence="2">
    <location>
        <begin position="41"/>
        <end position="262"/>
    </location>
</feature>
<feature type="domain" description="Aminoglycoside phosphotransferase" evidence="2">
    <location>
        <begin position="423"/>
        <end position="634"/>
    </location>
</feature>
<evidence type="ECO:0000313" key="3">
    <source>
        <dbReference type="EMBL" id="GAA4044790.1"/>
    </source>
</evidence>
<dbReference type="PANTHER" id="PTHR40086">
    <property type="entry name" value="PHOSPHOTRANSFERASE YTMP-RELATED"/>
    <property type="match status" value="1"/>
</dbReference>
<keyword evidence="4" id="KW-1185">Reference proteome</keyword>
<evidence type="ECO:0000256" key="1">
    <source>
        <dbReference type="SAM" id="MobiDB-lite"/>
    </source>
</evidence>
<reference evidence="4" key="1">
    <citation type="journal article" date="2019" name="Int. J. Syst. Evol. Microbiol.">
        <title>The Global Catalogue of Microorganisms (GCM) 10K type strain sequencing project: providing services to taxonomists for standard genome sequencing and annotation.</title>
        <authorList>
            <consortium name="The Broad Institute Genomics Platform"/>
            <consortium name="The Broad Institute Genome Sequencing Center for Infectious Disease"/>
            <person name="Wu L."/>
            <person name="Ma J."/>
        </authorList>
    </citation>
    <scope>NUCLEOTIDE SEQUENCE [LARGE SCALE GENOMIC DNA]</scope>
    <source>
        <strain evidence="4">JCM 16925</strain>
    </source>
</reference>
<gene>
    <name evidence="3" type="ORF">GCM10022233_12820</name>
</gene>
<name>A0ABP7UJ31_9ACTN</name>
<comment type="caution">
    <text evidence="3">The sequence shown here is derived from an EMBL/GenBank/DDBJ whole genome shotgun (WGS) entry which is preliminary data.</text>
</comment>
<accession>A0ABP7UJ31</accession>
<feature type="region of interest" description="Disordered" evidence="1">
    <location>
        <begin position="356"/>
        <end position="378"/>
    </location>
</feature>
<dbReference type="Proteomes" id="UP001499984">
    <property type="component" value="Unassembled WGS sequence"/>
</dbReference>
<dbReference type="InterPro" id="IPR002575">
    <property type="entry name" value="Aminoglycoside_PTrfase"/>
</dbReference>
<dbReference type="PANTHER" id="PTHR40086:SF1">
    <property type="entry name" value="CELL CYCLE REGULATOR CCRZ"/>
    <property type="match status" value="1"/>
</dbReference>
<evidence type="ECO:0000313" key="4">
    <source>
        <dbReference type="Proteomes" id="UP001499984"/>
    </source>
</evidence>
<dbReference type="InterPro" id="IPR052077">
    <property type="entry name" value="CcrZ_PhaseVar_Mediator"/>
</dbReference>
<dbReference type="SUPFAM" id="SSF56112">
    <property type="entry name" value="Protein kinase-like (PK-like)"/>
    <property type="match status" value="2"/>
</dbReference>
<evidence type="ECO:0000259" key="2">
    <source>
        <dbReference type="Pfam" id="PF01636"/>
    </source>
</evidence>
<protein>
    <recommendedName>
        <fullName evidence="2">Aminoglycoside phosphotransferase domain-containing protein</fullName>
    </recommendedName>
</protein>
<dbReference type="Gene3D" id="3.90.1200.10">
    <property type="match status" value="2"/>
</dbReference>
<dbReference type="EMBL" id="BAAAZY010000005">
    <property type="protein sequence ID" value="GAA4044790.1"/>
    <property type="molecule type" value="Genomic_DNA"/>
</dbReference>
<sequence length="708" mass="78972">MDQGRSDEILRLARQSGAVSRGHHNSNYVWELPRRDARLLGLEPGTRVIVRVRETGATPVVLRTWFDEGAVLDAVRGVQTGTPECLAEGDGFRIHSYVEGKPLSVHSENGKPVDTLYVEVLAQQVAGTFTVRREALPLLPWFWSRDGDSQGFLRLLVSRADWSIRKPNRAEFGGLFAALGVPEDALARLGRRVPAMRSRPYGLLHADLHRDNLIVPEAAATPVVRIDWELATYGDPLHDLATHLVRMQYPDHQVDEVIGVWAEAMQRICPAAIEGLTEDLSHYLAFEHGQSVYPDVMRAAGALRSSAGEEGLHKAAESVCRALETAEEPLGLTSVPRVAAVEGILFRWRAARPADAERTGRRTAGPRTIGWEPDQRFPERPEFPHSAVPVALAAEGAVPARLMLEGTAHRNSVVWPAEFPFPVVVRRGLATAHRRERGFLSEQAVLRAIEESRANVAAPKVLAVGSSYGGESFAIHTYAGEPDLDRSPRHPVHGLLPHEADALVDQLCALTRVDHRKLDPMADAGDFFRWLCADLVRLVTALPKESQQLARLLGLPGAGRLGEILSRFRVSERKPALLHGDLHPWNLVRRRGHPWLTIVDWELALVGDPLHDLVRHMHLTRTRPEIYPRMFRRWVLQLDGEFTRDWRKDRHVYRGLEFVRSAYLDLDRLVTGAGLRAPYVRRAVDSYGRTLEAAGRFLGLPVRPAAIA</sequence>
<organism evidence="3 4">
    <name type="scientific">Streptomyces shaanxiensis</name>
    <dbReference type="NCBI Taxonomy" id="653357"/>
    <lineage>
        <taxon>Bacteria</taxon>
        <taxon>Bacillati</taxon>
        <taxon>Actinomycetota</taxon>
        <taxon>Actinomycetes</taxon>
        <taxon>Kitasatosporales</taxon>
        <taxon>Streptomycetaceae</taxon>
        <taxon>Streptomyces</taxon>
    </lineage>
</organism>
<proteinExistence type="predicted"/>